<dbReference type="PANTHER" id="PTHR30569:SF0">
    <property type="entry name" value="CYTOSINE PERMEASE"/>
    <property type="match status" value="1"/>
</dbReference>
<feature type="transmembrane region" description="Helical" evidence="8">
    <location>
        <begin position="358"/>
        <end position="376"/>
    </location>
</feature>
<dbReference type="Proteomes" id="UP001227831">
    <property type="component" value="Unassembled WGS sequence"/>
</dbReference>
<feature type="transmembrane region" description="Helical" evidence="8">
    <location>
        <begin position="62"/>
        <end position="78"/>
    </location>
</feature>
<evidence type="ECO:0000256" key="1">
    <source>
        <dbReference type="ARBA" id="ARBA00004141"/>
    </source>
</evidence>
<feature type="transmembrane region" description="Helical" evidence="8">
    <location>
        <begin position="396"/>
        <end position="417"/>
    </location>
</feature>
<keyword evidence="3 7" id="KW-0813">Transport</keyword>
<feature type="transmembrane region" description="Helical" evidence="8">
    <location>
        <begin position="423"/>
        <end position="445"/>
    </location>
</feature>
<dbReference type="Pfam" id="PF02133">
    <property type="entry name" value="Transp_cyt_pur"/>
    <property type="match status" value="1"/>
</dbReference>
<feature type="transmembrane region" description="Helical" evidence="8">
    <location>
        <begin position="327"/>
        <end position="352"/>
    </location>
</feature>
<protein>
    <submittedName>
        <fullName evidence="9">Cytosine permease</fullName>
    </submittedName>
</protein>
<dbReference type="Gene3D" id="1.10.4160.10">
    <property type="entry name" value="Hydantoin permease"/>
    <property type="match status" value="1"/>
</dbReference>
<evidence type="ECO:0000256" key="8">
    <source>
        <dbReference type="SAM" id="Phobius"/>
    </source>
</evidence>
<evidence type="ECO:0000256" key="5">
    <source>
        <dbReference type="ARBA" id="ARBA00022989"/>
    </source>
</evidence>
<dbReference type="PANTHER" id="PTHR30569">
    <property type="entry name" value="CYTOSINE TRANSPORTER CODB"/>
    <property type="match status" value="1"/>
</dbReference>
<feature type="transmembrane region" description="Helical" evidence="8">
    <location>
        <begin position="287"/>
        <end position="315"/>
    </location>
</feature>
<comment type="similarity">
    <text evidence="2 7">Belongs to the purine-cytosine permease (2.A.39) family.</text>
</comment>
<keyword evidence="5 8" id="KW-1133">Transmembrane helix</keyword>
<organism evidence="9 10">
    <name type="scientific">Lactiplantibacillus brownii</name>
    <dbReference type="NCBI Taxonomy" id="3069269"/>
    <lineage>
        <taxon>Bacteria</taxon>
        <taxon>Bacillati</taxon>
        <taxon>Bacillota</taxon>
        <taxon>Bacilli</taxon>
        <taxon>Lactobacillales</taxon>
        <taxon>Lactobacillaceae</taxon>
        <taxon>Lactiplantibacillus</taxon>
    </lineage>
</organism>
<name>A0ABU1AD53_9LACO</name>
<dbReference type="InterPro" id="IPR030191">
    <property type="entry name" value="CodB"/>
</dbReference>
<comment type="caution">
    <text evidence="9">The sequence shown here is derived from an EMBL/GenBank/DDBJ whole genome shotgun (WGS) entry which is preliminary data.</text>
</comment>
<dbReference type="PIRSF" id="PIRSF002744">
    <property type="entry name" value="Pur-cyt_permease"/>
    <property type="match status" value="1"/>
</dbReference>
<reference evidence="9 10" key="1">
    <citation type="journal article" date="2023" name="Int. J. Syst. Evol. Microbiol.">
        <title>Lactiplantibacillus brownii sp. nov., a novel psychrotolerant species isolated from sauerkraut.</title>
        <authorList>
            <person name="Heng Y.C."/>
            <person name="Silvaraju S."/>
            <person name="Lee J.K.Y."/>
            <person name="Kittelmann S."/>
        </authorList>
    </citation>
    <scope>NUCLEOTIDE SEQUENCE [LARGE SCALE GENOMIC DNA]</scope>
    <source>
        <strain evidence="9 10">WILCCON 0030</strain>
    </source>
</reference>
<dbReference type="EMBL" id="JAVCWF010000001">
    <property type="protein sequence ID" value="MDQ7938565.1"/>
    <property type="molecule type" value="Genomic_DNA"/>
</dbReference>
<dbReference type="InterPro" id="IPR026030">
    <property type="entry name" value="Pur-cyt_permease_Fcy2/21/22"/>
</dbReference>
<evidence type="ECO:0000256" key="3">
    <source>
        <dbReference type="ARBA" id="ARBA00022448"/>
    </source>
</evidence>
<comment type="subcellular location">
    <subcellularLocation>
        <location evidence="1">Membrane</location>
        <topology evidence="1">Multi-pass membrane protein</topology>
    </subcellularLocation>
</comment>
<feature type="transmembrane region" description="Helical" evidence="8">
    <location>
        <begin position="99"/>
        <end position="122"/>
    </location>
</feature>
<keyword evidence="4 8" id="KW-0812">Transmembrane</keyword>
<feature type="transmembrane region" description="Helical" evidence="8">
    <location>
        <begin position="172"/>
        <end position="195"/>
    </location>
</feature>
<evidence type="ECO:0000313" key="10">
    <source>
        <dbReference type="Proteomes" id="UP001227831"/>
    </source>
</evidence>
<dbReference type="RefSeq" id="WP_308704238.1">
    <property type="nucleotide sequence ID" value="NZ_AP027463.1"/>
</dbReference>
<evidence type="ECO:0000256" key="7">
    <source>
        <dbReference type="PIRNR" id="PIRNR002744"/>
    </source>
</evidence>
<evidence type="ECO:0000313" key="9">
    <source>
        <dbReference type="EMBL" id="MDQ7938565.1"/>
    </source>
</evidence>
<feature type="transmembrane region" description="Helical" evidence="8">
    <location>
        <begin position="244"/>
        <end position="267"/>
    </location>
</feature>
<evidence type="ECO:0000256" key="2">
    <source>
        <dbReference type="ARBA" id="ARBA00008974"/>
    </source>
</evidence>
<proteinExistence type="inferred from homology"/>
<keyword evidence="6 7" id="KW-0472">Membrane</keyword>
<evidence type="ECO:0000256" key="4">
    <source>
        <dbReference type="ARBA" id="ARBA00022692"/>
    </source>
</evidence>
<feature type="transmembrane region" description="Helical" evidence="8">
    <location>
        <begin position="142"/>
        <end position="160"/>
    </location>
</feature>
<sequence length="457" mass="49598">MKQETKYQIEIVAPKHRHMSNWDMFATWIGANANNGTWYVGGVLAACGLLTALKVIVASSTLSYLCLSLVGFMGYKTGASTMSLIRGSFGVRGSYVPSFVNLTIYIGWTAVNTFIAATSVSYLLHDIIGWPVYGQPGGAKGLIMGVVVMSILHFLSVSVGQRSVQIVERIGIILVILFVLWESVVVFKTVTFSQLLSWQAPAKLHMTAGAGMDTLAAFNLAWVIAGADFTRFTRKRSGATKMPFLGAFTGVFWFAFIGLAATMSIAITSGTYDPNNSDPSTIASRLGLGVLALLVIILTSMTANAVNLLAAGSALSNIFPKIRLRPALWAVTAIATLVTLIPFAIGSFLAAFTAFLDYIGMVLGPMIAVMLIDYYWRHHQNYDVNELASSKGQYWYAHGVNWIALGCWVLGVAIYLGLKRLPFVANVTGATFIDMVIIGFIYMGLMRIFYPMKTKSA</sequence>
<gene>
    <name evidence="9" type="ORF">RA086_13200</name>
</gene>
<keyword evidence="10" id="KW-1185">Reference proteome</keyword>
<feature type="transmembrane region" description="Helical" evidence="8">
    <location>
        <begin position="38"/>
        <end position="56"/>
    </location>
</feature>
<dbReference type="InterPro" id="IPR001248">
    <property type="entry name" value="Pur-cyt_permease"/>
</dbReference>
<dbReference type="CDD" id="cd11484">
    <property type="entry name" value="SLC-NCS1sbd_CobB-like"/>
    <property type="match status" value="1"/>
</dbReference>
<accession>A0ABU1AD53</accession>
<evidence type="ECO:0000256" key="6">
    <source>
        <dbReference type="ARBA" id="ARBA00023136"/>
    </source>
</evidence>